<keyword evidence="2" id="KW-1185">Reference proteome</keyword>
<evidence type="ECO:0000313" key="1">
    <source>
        <dbReference type="EMBL" id="NHZ34212.1"/>
    </source>
</evidence>
<protein>
    <submittedName>
        <fullName evidence="1">Uncharacterized protein</fullName>
    </submittedName>
</protein>
<accession>A0ABX0LIU9</accession>
<evidence type="ECO:0000313" key="2">
    <source>
        <dbReference type="Proteomes" id="UP000785613"/>
    </source>
</evidence>
<dbReference type="Proteomes" id="UP000785613">
    <property type="component" value="Unassembled WGS sequence"/>
</dbReference>
<comment type="caution">
    <text evidence="1">The sequence shown here is derived from an EMBL/GenBank/DDBJ whole genome shotgun (WGS) entry which is preliminary data.</text>
</comment>
<proteinExistence type="predicted"/>
<organism evidence="1 2">
    <name type="scientific">Massilia rubra</name>
    <dbReference type="NCBI Taxonomy" id="2607910"/>
    <lineage>
        <taxon>Bacteria</taxon>
        <taxon>Pseudomonadati</taxon>
        <taxon>Pseudomonadota</taxon>
        <taxon>Betaproteobacteria</taxon>
        <taxon>Burkholderiales</taxon>
        <taxon>Oxalobacteraceae</taxon>
        <taxon>Telluria group</taxon>
        <taxon>Massilia</taxon>
    </lineage>
</organism>
<name>A0ABX0LIU9_9BURK</name>
<gene>
    <name evidence="1" type="ORF">F0185_11505</name>
</gene>
<reference evidence="1 2" key="1">
    <citation type="submission" date="2019-09" db="EMBL/GenBank/DDBJ databases">
        <title>Taxonomy of Antarctic Massilia spp.: description of Massilia rubra sp. nov., Massilia aquatica sp. nov., Massilia mucilaginosa sp. nov., Massilia frigida sp. nov. isolated from streams, lakes and regoliths.</title>
        <authorList>
            <person name="Holochova P."/>
            <person name="Sedlacek I."/>
            <person name="Kralova S."/>
            <person name="Maslanova I."/>
            <person name="Busse H.-J."/>
            <person name="Stankova E."/>
            <person name="Vrbovska V."/>
            <person name="Kovarovic V."/>
            <person name="Bartak M."/>
            <person name="Svec P."/>
            <person name="Pantucek R."/>
        </authorList>
    </citation>
    <scope>NUCLEOTIDE SEQUENCE [LARGE SCALE GENOMIC DNA]</scope>
    <source>
        <strain evidence="1 2">CCM 8692</strain>
    </source>
</reference>
<sequence length="104" mass="11411">MTVLPLPRSEDLVTSGPCEKYAMMHAEGVGAAQAYAAIRSDGSDLFAAIRMLRKVYGLTLTEAKIVSVEVDTGQSIEQYLGGLEQDILEVLDDLLNDEYVSRRM</sequence>
<dbReference type="EMBL" id="VUYU01000006">
    <property type="protein sequence ID" value="NHZ34212.1"/>
    <property type="molecule type" value="Genomic_DNA"/>
</dbReference>
<dbReference type="RefSeq" id="WP_167224505.1">
    <property type="nucleotide sequence ID" value="NZ_VUYU01000006.1"/>
</dbReference>